<gene>
    <name evidence="2" type="ORF">Psuf_011670</name>
</gene>
<name>A0A6F8YCJ4_9ACTN</name>
<protein>
    <recommendedName>
        <fullName evidence="4">O-antigen polysaccharide polymerase Wzy</fullName>
    </recommendedName>
</protein>
<feature type="transmembrane region" description="Helical" evidence="1">
    <location>
        <begin position="328"/>
        <end position="348"/>
    </location>
</feature>
<reference evidence="2 3" key="2">
    <citation type="submission" date="2020-03" db="EMBL/GenBank/DDBJ databases">
        <authorList>
            <person name="Ichikawa N."/>
            <person name="Kimura A."/>
            <person name="Kitahashi Y."/>
            <person name="Uohara A."/>
        </authorList>
    </citation>
    <scope>NUCLEOTIDE SEQUENCE [LARGE SCALE GENOMIC DNA]</scope>
    <source>
        <strain evidence="2 3">NBRC 105367</strain>
    </source>
</reference>
<evidence type="ECO:0000256" key="1">
    <source>
        <dbReference type="SAM" id="Phobius"/>
    </source>
</evidence>
<feature type="transmembrane region" description="Helical" evidence="1">
    <location>
        <begin position="46"/>
        <end position="65"/>
    </location>
</feature>
<feature type="transmembrane region" description="Helical" evidence="1">
    <location>
        <begin position="77"/>
        <end position="96"/>
    </location>
</feature>
<dbReference type="EMBL" id="AP022871">
    <property type="protein sequence ID" value="BCB83854.1"/>
    <property type="molecule type" value="Genomic_DNA"/>
</dbReference>
<feature type="transmembrane region" description="Helical" evidence="1">
    <location>
        <begin position="393"/>
        <end position="412"/>
    </location>
</feature>
<evidence type="ECO:0008006" key="4">
    <source>
        <dbReference type="Google" id="ProtNLM"/>
    </source>
</evidence>
<dbReference type="AlphaFoldDB" id="A0A6F8YCJ4"/>
<feature type="transmembrane region" description="Helical" evidence="1">
    <location>
        <begin position="167"/>
        <end position="183"/>
    </location>
</feature>
<feature type="transmembrane region" description="Helical" evidence="1">
    <location>
        <begin position="142"/>
        <end position="160"/>
    </location>
</feature>
<feature type="transmembrane region" description="Helical" evidence="1">
    <location>
        <begin position="369"/>
        <end position="387"/>
    </location>
</feature>
<reference evidence="2 3" key="1">
    <citation type="submission" date="2020-03" db="EMBL/GenBank/DDBJ databases">
        <title>Whole genome shotgun sequence of Phytohabitans suffuscus NBRC 105367.</title>
        <authorList>
            <person name="Komaki H."/>
            <person name="Tamura T."/>
        </authorList>
    </citation>
    <scope>NUCLEOTIDE SEQUENCE [LARGE SCALE GENOMIC DNA]</scope>
    <source>
        <strain evidence="2 3">NBRC 105367</strain>
    </source>
</reference>
<keyword evidence="1" id="KW-0812">Transmembrane</keyword>
<keyword evidence="1" id="KW-1133">Transmembrane helix</keyword>
<feature type="transmembrane region" description="Helical" evidence="1">
    <location>
        <begin position="212"/>
        <end position="231"/>
    </location>
</feature>
<feature type="transmembrane region" description="Helical" evidence="1">
    <location>
        <begin position="16"/>
        <end position="34"/>
    </location>
</feature>
<sequence>MGLLLGTAEPTGGHDRPILVLSCTSLLFGLWVFWRHGGPRVTGIGIYNFAFALFVGFAGLHLLYFVDYAADGSLTRALAWCYFGHVTTWLLFWSGDTARRTSPPPADPAADTAPPRAVTWVGVALAVGGAVASVTFGDSARHLGQAAVFVGTVLASIGLLRDLRRPALVGCLVAAGGFLAALATSNSFARLTLGSLGLALTFVVSQRLRSQLVKPAVILGSAPVLLMFGAMRKDAVRQDVPGAQVVSSTGLESVSSPLQDFGILLDYYHAGLVEPGWGHTFWVAVVSLVPRGLWPTKPPGFGAELTQLLNPALVQSGHSDAALFMGEWLFNFGIAGLVLMVPLVGLAVRAVDSFLQWSAGRPLTSRHALFAYAAALIVAAGLPDLMWVGTFTFTARAGTRLLLLVGAWLVIFDRRRP</sequence>
<evidence type="ECO:0000313" key="2">
    <source>
        <dbReference type="EMBL" id="BCB83854.1"/>
    </source>
</evidence>
<accession>A0A6F8YCJ4</accession>
<organism evidence="2 3">
    <name type="scientific">Phytohabitans suffuscus</name>
    <dbReference type="NCBI Taxonomy" id="624315"/>
    <lineage>
        <taxon>Bacteria</taxon>
        <taxon>Bacillati</taxon>
        <taxon>Actinomycetota</taxon>
        <taxon>Actinomycetes</taxon>
        <taxon>Micromonosporales</taxon>
        <taxon>Micromonosporaceae</taxon>
    </lineage>
</organism>
<keyword evidence="3" id="KW-1185">Reference proteome</keyword>
<dbReference type="Proteomes" id="UP000503011">
    <property type="component" value="Chromosome"/>
</dbReference>
<proteinExistence type="predicted"/>
<keyword evidence="1" id="KW-0472">Membrane</keyword>
<dbReference type="KEGG" id="psuu:Psuf_011670"/>
<feature type="transmembrane region" description="Helical" evidence="1">
    <location>
        <begin position="117"/>
        <end position="136"/>
    </location>
</feature>
<evidence type="ECO:0000313" key="3">
    <source>
        <dbReference type="Proteomes" id="UP000503011"/>
    </source>
</evidence>
<feature type="transmembrane region" description="Helical" evidence="1">
    <location>
        <begin position="189"/>
        <end position="205"/>
    </location>
</feature>